<dbReference type="PANTHER" id="PTHR23504:SF31">
    <property type="entry name" value="MAJOR FACILITATOR SUPERFAMILY DOMAIN-CONTAINING PROTEIN 10"/>
    <property type="match status" value="1"/>
</dbReference>
<dbReference type="Gene3D" id="1.20.1250.20">
    <property type="entry name" value="MFS general substrate transporter like domains"/>
    <property type="match status" value="1"/>
</dbReference>
<evidence type="ECO:0000256" key="6">
    <source>
        <dbReference type="SAM" id="Phobius"/>
    </source>
</evidence>
<dbReference type="SUPFAM" id="SSF103473">
    <property type="entry name" value="MFS general substrate transporter"/>
    <property type="match status" value="1"/>
</dbReference>
<dbReference type="EMBL" id="AZBU02000001">
    <property type="protein sequence ID" value="TMS36950.1"/>
    <property type="molecule type" value="Genomic_DNA"/>
</dbReference>
<feature type="transmembrane region" description="Helical" evidence="6">
    <location>
        <begin position="9"/>
        <end position="30"/>
    </location>
</feature>
<dbReference type="InterPro" id="IPR036259">
    <property type="entry name" value="MFS_trans_sf"/>
</dbReference>
<evidence type="ECO:0000256" key="5">
    <source>
        <dbReference type="ARBA" id="ARBA00023136"/>
    </source>
</evidence>
<evidence type="ECO:0000256" key="2">
    <source>
        <dbReference type="ARBA" id="ARBA00022448"/>
    </source>
</evidence>
<reference evidence="8 9" key="2">
    <citation type="journal article" date="2019" name="G3 (Bethesda)">
        <title>Hybrid Assembly of the Genome of the Entomopathogenic Nematode Steinernema carpocapsae Identifies the X-Chromosome.</title>
        <authorList>
            <person name="Serra L."/>
            <person name="Macchietto M."/>
            <person name="Macias-Munoz A."/>
            <person name="McGill C.J."/>
            <person name="Rodriguez I.M."/>
            <person name="Rodriguez B."/>
            <person name="Murad R."/>
            <person name="Mortazavi A."/>
        </authorList>
    </citation>
    <scope>NUCLEOTIDE SEQUENCE [LARGE SCALE GENOMIC DNA]</scope>
    <source>
        <strain evidence="8 9">ALL</strain>
    </source>
</reference>
<dbReference type="Pfam" id="PF07690">
    <property type="entry name" value="MFS_1"/>
    <property type="match status" value="1"/>
</dbReference>
<dbReference type="AlphaFoldDB" id="A0A4U8UU86"/>
<evidence type="ECO:0000256" key="1">
    <source>
        <dbReference type="ARBA" id="ARBA00004141"/>
    </source>
</evidence>
<accession>A0A4U8UU86</accession>
<feature type="transmembrane region" description="Helical" evidence="6">
    <location>
        <begin position="72"/>
        <end position="93"/>
    </location>
</feature>
<evidence type="ECO:0000256" key="3">
    <source>
        <dbReference type="ARBA" id="ARBA00022692"/>
    </source>
</evidence>
<name>A0A4U8UU86_STECR</name>
<keyword evidence="9" id="KW-1185">Reference proteome</keyword>
<keyword evidence="4 6" id="KW-1133">Transmembrane helix</keyword>
<dbReference type="InterPro" id="IPR005829">
    <property type="entry name" value="Sugar_transporter_CS"/>
</dbReference>
<dbReference type="OrthoDB" id="196650at2759"/>
<evidence type="ECO:0000313" key="8">
    <source>
        <dbReference type="EMBL" id="TMS36950.1"/>
    </source>
</evidence>
<feature type="domain" description="Major facilitator superfamily (MFS) profile" evidence="7">
    <location>
        <begin position="8"/>
        <end position="131"/>
    </location>
</feature>
<comment type="subcellular location">
    <subcellularLocation>
        <location evidence="1">Membrane</location>
        <topology evidence="1">Multi-pass membrane protein</topology>
    </subcellularLocation>
</comment>
<dbReference type="GO" id="GO:0022857">
    <property type="term" value="F:transmembrane transporter activity"/>
    <property type="evidence" value="ECO:0007669"/>
    <property type="project" value="InterPro"/>
</dbReference>
<keyword evidence="2" id="KW-0813">Transport</keyword>
<keyword evidence="3 6" id="KW-0812">Transmembrane</keyword>
<dbReference type="PROSITE" id="PS00216">
    <property type="entry name" value="SUGAR_TRANSPORT_1"/>
    <property type="match status" value="1"/>
</dbReference>
<comment type="caution">
    <text evidence="8">The sequence shown here is derived from an EMBL/GenBank/DDBJ whole genome shotgun (WGS) entry which is preliminary data.</text>
</comment>
<dbReference type="InterPro" id="IPR020846">
    <property type="entry name" value="MFS_dom"/>
</dbReference>
<dbReference type="InterPro" id="IPR011701">
    <property type="entry name" value="MFS"/>
</dbReference>
<sequence length="131" mass="14305">MDAASRKTVVVLIFALILDLLAFTCILPLFPSIIDFYSAENRKDSLYSFFDSAIRSIQNLALIPNLTRYNNVLFGGLLGSIFSALQFISSPLLGALSDVYGRKPVLILSVCGTLVSYLVSKAKYTESLSIA</sequence>
<gene>
    <name evidence="8" type="ORF">L596_003995</name>
</gene>
<proteinExistence type="predicted"/>
<dbReference type="Proteomes" id="UP000298663">
    <property type="component" value="Unassembled WGS sequence"/>
</dbReference>
<evidence type="ECO:0000256" key="4">
    <source>
        <dbReference type="ARBA" id="ARBA00022989"/>
    </source>
</evidence>
<dbReference type="PROSITE" id="PS50850">
    <property type="entry name" value="MFS"/>
    <property type="match status" value="1"/>
</dbReference>
<keyword evidence="5 6" id="KW-0472">Membrane</keyword>
<reference evidence="8 9" key="1">
    <citation type="journal article" date="2015" name="Genome Biol.">
        <title>Comparative genomics of Steinernema reveals deeply conserved gene regulatory networks.</title>
        <authorList>
            <person name="Dillman A.R."/>
            <person name="Macchietto M."/>
            <person name="Porter C.F."/>
            <person name="Rogers A."/>
            <person name="Williams B."/>
            <person name="Antoshechkin I."/>
            <person name="Lee M.M."/>
            <person name="Goodwin Z."/>
            <person name="Lu X."/>
            <person name="Lewis E.E."/>
            <person name="Goodrich-Blair H."/>
            <person name="Stock S.P."/>
            <person name="Adams B.J."/>
            <person name="Sternberg P.W."/>
            <person name="Mortazavi A."/>
        </authorList>
    </citation>
    <scope>NUCLEOTIDE SEQUENCE [LARGE SCALE GENOMIC DNA]</scope>
    <source>
        <strain evidence="8 9">ALL</strain>
    </source>
</reference>
<evidence type="ECO:0000259" key="7">
    <source>
        <dbReference type="PROSITE" id="PS50850"/>
    </source>
</evidence>
<dbReference type="GO" id="GO:0031526">
    <property type="term" value="C:brush border membrane"/>
    <property type="evidence" value="ECO:0007669"/>
    <property type="project" value="TreeGrafter"/>
</dbReference>
<dbReference type="PANTHER" id="PTHR23504">
    <property type="entry name" value="MAJOR FACILITATOR SUPERFAMILY DOMAIN-CONTAINING PROTEIN 10"/>
    <property type="match status" value="1"/>
</dbReference>
<organism evidence="8 9">
    <name type="scientific">Steinernema carpocapsae</name>
    <name type="common">Entomopathogenic nematode</name>
    <dbReference type="NCBI Taxonomy" id="34508"/>
    <lineage>
        <taxon>Eukaryota</taxon>
        <taxon>Metazoa</taxon>
        <taxon>Ecdysozoa</taxon>
        <taxon>Nematoda</taxon>
        <taxon>Chromadorea</taxon>
        <taxon>Rhabditida</taxon>
        <taxon>Tylenchina</taxon>
        <taxon>Panagrolaimomorpha</taxon>
        <taxon>Strongyloidoidea</taxon>
        <taxon>Steinernematidae</taxon>
        <taxon>Steinernema</taxon>
    </lineage>
</organism>
<protein>
    <recommendedName>
        <fullName evidence="7">Major facilitator superfamily (MFS) profile domain-containing protein</fullName>
    </recommendedName>
</protein>
<evidence type="ECO:0000313" key="9">
    <source>
        <dbReference type="Proteomes" id="UP000298663"/>
    </source>
</evidence>